<dbReference type="PANTHER" id="PTHR46085:SF16">
    <property type="entry name" value="ARFGAP_RECO-LIKE ZINC FINGER DOMAIN-CONTAINING PROTEIN"/>
    <property type="match status" value="1"/>
</dbReference>
<evidence type="ECO:0000313" key="8">
    <source>
        <dbReference type="RefSeq" id="XP_022148685.1"/>
    </source>
</evidence>
<dbReference type="PANTHER" id="PTHR46085">
    <property type="entry name" value="ARFGAP/RECO-RELATED"/>
    <property type="match status" value="1"/>
</dbReference>
<dbReference type="GO" id="GO:0008270">
    <property type="term" value="F:zinc ion binding"/>
    <property type="evidence" value="ECO:0007669"/>
    <property type="project" value="UniProtKB-KW"/>
</dbReference>
<dbReference type="KEGG" id="mcha:111017258"/>
<dbReference type="PRINTS" id="PR00405">
    <property type="entry name" value="REVINTRACTNG"/>
</dbReference>
<dbReference type="InterPro" id="IPR037278">
    <property type="entry name" value="ARFGAP/RecO"/>
</dbReference>
<feature type="region of interest" description="Disordered" evidence="5">
    <location>
        <begin position="133"/>
        <end position="170"/>
    </location>
</feature>
<evidence type="ECO:0000256" key="3">
    <source>
        <dbReference type="ARBA" id="ARBA00022833"/>
    </source>
</evidence>
<accession>A0A6J1D3L1</accession>
<feature type="compositionally biased region" description="Polar residues" evidence="5">
    <location>
        <begin position="309"/>
        <end position="329"/>
    </location>
</feature>
<feature type="compositionally biased region" description="Low complexity" evidence="5">
    <location>
        <begin position="631"/>
        <end position="643"/>
    </location>
</feature>
<dbReference type="InterPro" id="IPR038508">
    <property type="entry name" value="ArfGAP_dom_sf"/>
</dbReference>
<feature type="compositionally biased region" description="Low complexity" evidence="5">
    <location>
        <begin position="477"/>
        <end position="490"/>
    </location>
</feature>
<dbReference type="AlphaFoldDB" id="A0A6J1D3L1"/>
<gene>
    <name evidence="8" type="primary">LOC111017258</name>
</gene>
<keyword evidence="1" id="KW-0479">Metal-binding</keyword>
<keyword evidence="2 4" id="KW-0863">Zinc-finger</keyword>
<evidence type="ECO:0000256" key="5">
    <source>
        <dbReference type="SAM" id="MobiDB-lite"/>
    </source>
</evidence>
<evidence type="ECO:0000256" key="2">
    <source>
        <dbReference type="ARBA" id="ARBA00022771"/>
    </source>
</evidence>
<feature type="region of interest" description="Disordered" evidence="5">
    <location>
        <begin position="299"/>
        <end position="329"/>
    </location>
</feature>
<dbReference type="GO" id="GO:0005096">
    <property type="term" value="F:GTPase activator activity"/>
    <property type="evidence" value="ECO:0007669"/>
    <property type="project" value="InterPro"/>
</dbReference>
<evidence type="ECO:0000313" key="7">
    <source>
        <dbReference type="Proteomes" id="UP000504603"/>
    </source>
</evidence>
<dbReference type="InterPro" id="IPR001164">
    <property type="entry name" value="ArfGAP_dom"/>
</dbReference>
<dbReference type="InterPro" id="IPR044820">
    <property type="entry name" value="AGD14-like"/>
</dbReference>
<dbReference type="RefSeq" id="XP_022148685.1">
    <property type="nucleotide sequence ID" value="XM_022292993.1"/>
</dbReference>
<dbReference type="Gene3D" id="1.10.220.150">
    <property type="entry name" value="Arf GTPase activating protein"/>
    <property type="match status" value="1"/>
</dbReference>
<name>A0A6J1D3L1_MOMCH</name>
<protein>
    <submittedName>
        <fullName evidence="8">Probable ADP-ribosylation factor GTPase-activating protein AGD14</fullName>
    </submittedName>
</protein>
<keyword evidence="3" id="KW-0862">Zinc</keyword>
<feature type="region of interest" description="Disordered" evidence="5">
    <location>
        <begin position="361"/>
        <end position="385"/>
    </location>
</feature>
<feature type="compositionally biased region" description="Basic and acidic residues" evidence="5">
    <location>
        <begin position="133"/>
        <end position="147"/>
    </location>
</feature>
<reference evidence="8" key="1">
    <citation type="submission" date="2025-08" db="UniProtKB">
        <authorList>
            <consortium name="RefSeq"/>
        </authorList>
    </citation>
    <scope>IDENTIFICATION</scope>
    <source>
        <strain evidence="8">OHB3-1</strain>
    </source>
</reference>
<evidence type="ECO:0000259" key="6">
    <source>
        <dbReference type="PROSITE" id="PS50115"/>
    </source>
</evidence>
<sequence>MPKRVKEEDKIERTIRNLLKLPENRRCINCNSLGPQYVCTTFLTFVCTNCSGVHREFTHRVKSVSMAKFTADEVTALQAAGNERARQIYLKTWDPQRHTYPENSNLHRLRDFIKHVYVDRKYAGEKSVDELPRLRLTDKDSSQEGRKTTPYYGGLQSLQDEMPRSSSKRELRSPIFYYDERSSPRYSKENSRSGGYRRSLTRIEVVDNRIKDDRHGIRKLASGDFQSTIQLNRSQENLEKSFPALARDNKDTTVKIEPPRRVEEDVRTNKGMGAGGSDQNVVRANPVETKIDNVESLIDFTSPEPSEAATATSQTQEMPSSNNDNWDAFELSSTKNTSAAPSANTLEALLFELSVPSSGAGADNNLTDGPIKADAPSTVSGSTLTPDFTTRQTALPISFECSVAGSTENVLLQPSSASPPQLTSNKGGDIALEVINGQQPPNTQQKQTSNYPSGDNGLNSQSQLITSAVVPNFEWTSSQESNSQGHSSVSAEKVDADSKPAQGTTNGVGFQPPSTEKSSSGRKELPLDLFAVSYPPVATSHPGWQAVTNRVMDHSLQYYPTPATARPTNPFDLDDGKSSIYSQSPPTSMPASTGLTHGYNYQAEAQYPGSYVGQQSYGNIPSLRAQGVDNSGGSSFPRPFGSFNAAPAQPSSRYPAPNTDPVAPSFGNNPFG</sequence>
<keyword evidence="7" id="KW-1185">Reference proteome</keyword>
<dbReference type="Pfam" id="PF01412">
    <property type="entry name" value="ArfGap"/>
    <property type="match status" value="1"/>
</dbReference>
<dbReference type="CDD" id="cd08838">
    <property type="entry name" value="ArfGap_AGFG"/>
    <property type="match status" value="1"/>
</dbReference>
<dbReference type="GeneID" id="111017258"/>
<dbReference type="OrthoDB" id="6036at2759"/>
<feature type="compositionally biased region" description="Basic and acidic residues" evidence="5">
    <location>
        <begin position="161"/>
        <end position="170"/>
    </location>
</feature>
<feature type="region of interest" description="Disordered" evidence="5">
    <location>
        <begin position="622"/>
        <end position="672"/>
    </location>
</feature>
<dbReference type="Proteomes" id="UP000504603">
    <property type="component" value="Unplaced"/>
</dbReference>
<dbReference type="FunFam" id="1.10.220.150:FF:000005">
    <property type="entry name" value="Arf-GAP domain and FG repeat-containing protein 1"/>
    <property type="match status" value="1"/>
</dbReference>
<evidence type="ECO:0000256" key="4">
    <source>
        <dbReference type="PROSITE-ProRule" id="PRU00288"/>
    </source>
</evidence>
<proteinExistence type="predicted"/>
<organism evidence="7 8">
    <name type="scientific">Momordica charantia</name>
    <name type="common">Bitter gourd</name>
    <name type="synonym">Balsam pear</name>
    <dbReference type="NCBI Taxonomy" id="3673"/>
    <lineage>
        <taxon>Eukaryota</taxon>
        <taxon>Viridiplantae</taxon>
        <taxon>Streptophyta</taxon>
        <taxon>Embryophyta</taxon>
        <taxon>Tracheophyta</taxon>
        <taxon>Spermatophyta</taxon>
        <taxon>Magnoliopsida</taxon>
        <taxon>eudicotyledons</taxon>
        <taxon>Gunneridae</taxon>
        <taxon>Pentapetalae</taxon>
        <taxon>rosids</taxon>
        <taxon>fabids</taxon>
        <taxon>Cucurbitales</taxon>
        <taxon>Cucurbitaceae</taxon>
        <taxon>Momordiceae</taxon>
        <taxon>Momordica</taxon>
    </lineage>
</organism>
<dbReference type="SMART" id="SM00105">
    <property type="entry name" value="ArfGap"/>
    <property type="match status" value="1"/>
</dbReference>
<feature type="domain" description="Arf-GAP" evidence="6">
    <location>
        <begin position="12"/>
        <end position="130"/>
    </location>
</feature>
<feature type="compositionally biased region" description="Polar residues" evidence="5">
    <location>
        <begin position="501"/>
        <end position="518"/>
    </location>
</feature>
<dbReference type="SUPFAM" id="SSF57863">
    <property type="entry name" value="ArfGap/RecO-like zinc finger"/>
    <property type="match status" value="1"/>
</dbReference>
<evidence type="ECO:0000256" key="1">
    <source>
        <dbReference type="ARBA" id="ARBA00022723"/>
    </source>
</evidence>
<dbReference type="PROSITE" id="PS50115">
    <property type="entry name" value="ARFGAP"/>
    <property type="match status" value="1"/>
</dbReference>
<feature type="region of interest" description="Disordered" evidence="5">
    <location>
        <begin position="439"/>
        <end position="460"/>
    </location>
</feature>
<feature type="region of interest" description="Disordered" evidence="5">
    <location>
        <begin position="476"/>
        <end position="522"/>
    </location>
</feature>